<dbReference type="Gene3D" id="3.20.20.80">
    <property type="entry name" value="Glycosidases"/>
    <property type="match status" value="1"/>
</dbReference>
<evidence type="ECO:0000313" key="6">
    <source>
        <dbReference type="Proteomes" id="UP000266118"/>
    </source>
</evidence>
<keyword evidence="6" id="KW-1185">Reference proteome</keyword>
<evidence type="ECO:0000313" key="5">
    <source>
        <dbReference type="EMBL" id="AYD48716.1"/>
    </source>
</evidence>
<dbReference type="Gene3D" id="1.20.120.670">
    <property type="entry name" value="N-acetyl-b-d-glucoasminidase"/>
    <property type="match status" value="1"/>
</dbReference>
<protein>
    <submittedName>
        <fullName evidence="5">Alpha-N-acetylglucosaminidase</fullName>
    </submittedName>
</protein>
<evidence type="ECO:0000259" key="3">
    <source>
        <dbReference type="Pfam" id="PF12971"/>
    </source>
</evidence>
<dbReference type="EMBL" id="CP032489">
    <property type="protein sequence ID" value="AYD48716.1"/>
    <property type="molecule type" value="Genomic_DNA"/>
</dbReference>
<evidence type="ECO:0000259" key="2">
    <source>
        <dbReference type="Pfam" id="PF05089"/>
    </source>
</evidence>
<dbReference type="GO" id="GO:0005975">
    <property type="term" value="P:carbohydrate metabolic process"/>
    <property type="evidence" value="ECO:0007669"/>
    <property type="project" value="UniProtKB-ARBA"/>
</dbReference>
<evidence type="ECO:0000256" key="1">
    <source>
        <dbReference type="ARBA" id="ARBA00022801"/>
    </source>
</evidence>
<name>A0A386HT73_9BACT</name>
<proteinExistence type="predicted"/>
<dbReference type="GO" id="GO:0016787">
    <property type="term" value="F:hydrolase activity"/>
    <property type="evidence" value="ECO:0007669"/>
    <property type="project" value="UniProtKB-KW"/>
</dbReference>
<gene>
    <name evidence="5" type="ORF">D6B99_14550</name>
</gene>
<dbReference type="PANTHER" id="PTHR12872">
    <property type="entry name" value="ALPHA-N-ACETYLGLUCOSAMINIDASE"/>
    <property type="match status" value="1"/>
</dbReference>
<dbReference type="Gene3D" id="3.30.379.10">
    <property type="entry name" value="Chitobiase/beta-hexosaminidase domain 2-like"/>
    <property type="match status" value="1"/>
</dbReference>
<dbReference type="AlphaFoldDB" id="A0A386HT73"/>
<dbReference type="Pfam" id="PF12972">
    <property type="entry name" value="NAGLU_C"/>
    <property type="match status" value="1"/>
</dbReference>
<reference evidence="5 6" key="1">
    <citation type="submission" date="2018-09" db="EMBL/GenBank/DDBJ databases">
        <title>Arachidicoccus sp. nov., a bacterium isolated from soil.</title>
        <authorList>
            <person name="Weon H.-Y."/>
            <person name="Kwon S.-W."/>
            <person name="Lee S.A."/>
        </authorList>
    </citation>
    <scope>NUCLEOTIDE SEQUENCE [LARGE SCALE GENOMIC DNA]</scope>
    <source>
        <strain evidence="5 6">KIS59-12</strain>
    </source>
</reference>
<evidence type="ECO:0000259" key="4">
    <source>
        <dbReference type="Pfam" id="PF12972"/>
    </source>
</evidence>
<keyword evidence="1" id="KW-0378">Hydrolase</keyword>
<feature type="domain" description="Alpha-N-acetylglucosaminidase C-terminal" evidence="4">
    <location>
        <begin position="489"/>
        <end position="718"/>
    </location>
</feature>
<feature type="domain" description="Alpha-N-acetylglucosaminidase N-terminal" evidence="3">
    <location>
        <begin position="35"/>
        <end position="111"/>
    </location>
</feature>
<dbReference type="InterPro" id="IPR029018">
    <property type="entry name" value="Hex-like_dom2"/>
</dbReference>
<dbReference type="PANTHER" id="PTHR12872:SF1">
    <property type="entry name" value="ALPHA-N-ACETYLGLUCOSAMINIDASE"/>
    <property type="match status" value="1"/>
</dbReference>
<dbReference type="Pfam" id="PF05089">
    <property type="entry name" value="NAGLU"/>
    <property type="match status" value="1"/>
</dbReference>
<dbReference type="InterPro" id="IPR024240">
    <property type="entry name" value="NAGLU_N"/>
</dbReference>
<accession>A0A386HT73</accession>
<dbReference type="Pfam" id="PF12971">
    <property type="entry name" value="NAGLU_N"/>
    <property type="match status" value="1"/>
</dbReference>
<dbReference type="OrthoDB" id="179563at2"/>
<dbReference type="RefSeq" id="WP_119989734.1">
    <property type="nucleotide sequence ID" value="NZ_CP032489.1"/>
</dbReference>
<dbReference type="InterPro" id="IPR007781">
    <property type="entry name" value="NAGLU"/>
</dbReference>
<sequence length="724" mass="83923">MPKLFQNIVLVFCSFMLHVNFIIAQSHSSKKIIEQAKEVIARTINERTANSIHFSIENTENKIGEFSYHVKNGQLYIEGNSSVALCRGFYDYLKSSQQGMITWSGSNLNLSGKWNAVADKKVASPYEYHYYMNVVTHGYSTPYWGWNRWQKELDWMALHGINMLVINDAYEAIMIRVFKKLGISNEAIQDFFPGPAFQPWNRMGNITGWDGPPPASWYKKQIALTRQVLDRMRQMQMTPIIQAFAGFVPNEITKVYPNAKITPLIWNSNFPMKDRCSILLPNKSNATLFIRIGKMFVQEWEKEFGKETFFLADSFNEMHVPREKDETEEQFQQQLAEYGDVVYQSIKQGDKEAVWTMQGWTFGYQHADWSPIRLNALVSKTPDNKVLFLDLANDYNLDWWHIVPSWKYFKGFSNKMWIYSFIPNMGGKTPWNGILKTYAEAPITALQYKNKGHLVGFGFAPEGIENNELVYELLSDMGWRDTKIDLDKWLKNYCINRYGAYPEKMQMAYRNFLKSCYGTFTDHPRFAYQSNATVNKSPQFFAGVQQFLDCANDCKNSILYKNDAIELSAQYLSLVADSLVKSALQLNGVEKENQLKRAYAVLANTDRLLLSHPNDRLDRWVNFAKAFGDNKTEKQYYAQDARRIITSWGPGVGDYAAKMWGGLVNSYYLPRLKNNFDAQANHSKFDLQKWEENWVQNGDEKPQQPFANPLMEAQNLVKENVWKN</sequence>
<dbReference type="KEGG" id="ark:D6B99_14550"/>
<feature type="domain" description="Alpha-N-acetylglucosaminidase tim-barrel" evidence="2">
    <location>
        <begin position="130"/>
        <end position="480"/>
    </location>
</feature>
<dbReference type="InterPro" id="IPR024733">
    <property type="entry name" value="NAGLU_tim-barrel"/>
</dbReference>
<dbReference type="Proteomes" id="UP000266118">
    <property type="component" value="Chromosome"/>
</dbReference>
<dbReference type="InterPro" id="IPR024732">
    <property type="entry name" value="NAGLU_C"/>
</dbReference>
<organism evidence="5 6">
    <name type="scientific">Arachidicoccus soli</name>
    <dbReference type="NCBI Taxonomy" id="2341117"/>
    <lineage>
        <taxon>Bacteria</taxon>
        <taxon>Pseudomonadati</taxon>
        <taxon>Bacteroidota</taxon>
        <taxon>Chitinophagia</taxon>
        <taxon>Chitinophagales</taxon>
        <taxon>Chitinophagaceae</taxon>
        <taxon>Arachidicoccus</taxon>
    </lineage>
</organism>